<keyword evidence="1" id="KW-1133">Transmembrane helix</keyword>
<keyword evidence="1" id="KW-0812">Transmembrane</keyword>
<keyword evidence="1" id="KW-0472">Membrane</keyword>
<organism evidence="2">
    <name type="scientific">Catovirus CTV1</name>
    <dbReference type="NCBI Taxonomy" id="1977631"/>
    <lineage>
        <taxon>Viruses</taxon>
        <taxon>Varidnaviria</taxon>
        <taxon>Bamfordvirae</taxon>
        <taxon>Nucleocytoviricota</taxon>
        <taxon>Megaviricetes</taxon>
        <taxon>Imitervirales</taxon>
        <taxon>Mimiviridae</taxon>
        <taxon>Klosneuvirinae</taxon>
        <taxon>Catovirus</taxon>
    </lineage>
</organism>
<sequence length="161" mass="17844">MSKTSTKTSLTKTIKTPDISGITLTVPNISAINTQITNSVNVSFVIYMIFAIATFMLIGYLLTLNSVGDFNIQNKIIIWGLFIASILVFLTHRILYFFDFEYKQITMAIIMIIGAALSASSLITARNYGYIGNNYTDLYYVAQGMNVLTTALGLVPLYYSS</sequence>
<protein>
    <submittedName>
        <fullName evidence="2">Uncharacterized protein</fullName>
    </submittedName>
</protein>
<evidence type="ECO:0000256" key="1">
    <source>
        <dbReference type="SAM" id="Phobius"/>
    </source>
</evidence>
<feature type="transmembrane region" description="Helical" evidence="1">
    <location>
        <begin position="104"/>
        <end position="125"/>
    </location>
</feature>
<dbReference type="EMBL" id="KY684083">
    <property type="protein sequence ID" value="ARF08851.1"/>
    <property type="molecule type" value="Genomic_DNA"/>
</dbReference>
<evidence type="ECO:0000313" key="2">
    <source>
        <dbReference type="EMBL" id="ARF08851.1"/>
    </source>
</evidence>
<name>A0A1V0SAZ0_9VIRU</name>
<feature type="transmembrane region" description="Helical" evidence="1">
    <location>
        <begin position="76"/>
        <end position="98"/>
    </location>
</feature>
<reference evidence="2" key="1">
    <citation type="journal article" date="2017" name="Science">
        <title>Giant viruses with an expanded complement of translation system components.</title>
        <authorList>
            <person name="Schulz F."/>
            <person name="Yutin N."/>
            <person name="Ivanova N.N."/>
            <person name="Ortega D.R."/>
            <person name="Lee T.K."/>
            <person name="Vierheilig J."/>
            <person name="Daims H."/>
            <person name="Horn M."/>
            <person name="Wagner M."/>
            <person name="Jensen G.J."/>
            <person name="Kyrpides N.C."/>
            <person name="Koonin E.V."/>
            <person name="Woyke T."/>
        </authorList>
    </citation>
    <scope>NUCLEOTIDE SEQUENCE</scope>
    <source>
        <strain evidence="2">CTV1</strain>
    </source>
</reference>
<proteinExistence type="predicted"/>
<accession>A0A1V0SAZ0</accession>
<gene>
    <name evidence="2" type="ORF">Catovirus_1_901</name>
</gene>
<feature type="transmembrane region" description="Helical" evidence="1">
    <location>
        <begin position="137"/>
        <end position="159"/>
    </location>
</feature>
<feature type="transmembrane region" description="Helical" evidence="1">
    <location>
        <begin position="44"/>
        <end position="64"/>
    </location>
</feature>